<dbReference type="HOGENOM" id="CLU_000384_6_12_1"/>
<proteinExistence type="predicted"/>
<dbReference type="EC" id="3.1.26.4" evidence="9"/>
<organism evidence="9 10">
    <name type="scientific">Thanatephorus cucumeris (strain AG1-IB / isolate 7/3/14)</name>
    <name type="common">Lettuce bottom rot fungus</name>
    <name type="synonym">Rhizoctonia solani</name>
    <dbReference type="NCBI Taxonomy" id="1108050"/>
    <lineage>
        <taxon>Eukaryota</taxon>
        <taxon>Fungi</taxon>
        <taxon>Dikarya</taxon>
        <taxon>Basidiomycota</taxon>
        <taxon>Agaricomycotina</taxon>
        <taxon>Agaricomycetes</taxon>
        <taxon>Cantharellales</taxon>
        <taxon>Ceratobasidiaceae</taxon>
        <taxon>Rhizoctonia</taxon>
        <taxon>Rhizoctonia solani AG-1</taxon>
    </lineage>
</organism>
<dbReference type="PANTHER" id="PTHR37984">
    <property type="entry name" value="PROTEIN CBG26694"/>
    <property type="match status" value="1"/>
</dbReference>
<evidence type="ECO:0000256" key="5">
    <source>
        <dbReference type="ARBA" id="ARBA00022801"/>
    </source>
</evidence>
<dbReference type="InterPro" id="IPR050951">
    <property type="entry name" value="Retrovirus_Pol_polyprotein"/>
</dbReference>
<dbReference type="PROSITE" id="PS50994">
    <property type="entry name" value="INTEGRASE"/>
    <property type="match status" value="1"/>
</dbReference>
<evidence type="ECO:0000256" key="3">
    <source>
        <dbReference type="ARBA" id="ARBA00022722"/>
    </source>
</evidence>
<evidence type="ECO:0000256" key="7">
    <source>
        <dbReference type="ARBA" id="ARBA00022918"/>
    </source>
</evidence>
<dbReference type="InterPro" id="IPR036397">
    <property type="entry name" value="RNaseH_sf"/>
</dbReference>
<dbReference type="GO" id="GO:0005634">
    <property type="term" value="C:nucleus"/>
    <property type="evidence" value="ECO:0007669"/>
    <property type="project" value="UniProtKB-ARBA"/>
</dbReference>
<dbReference type="PANTHER" id="PTHR37984:SF5">
    <property type="entry name" value="PROTEIN NYNRIN-LIKE"/>
    <property type="match status" value="1"/>
</dbReference>
<dbReference type="GO" id="GO:0003723">
    <property type="term" value="F:RNA binding"/>
    <property type="evidence" value="ECO:0007669"/>
    <property type="project" value="UniProtKB-KW"/>
</dbReference>
<dbReference type="SUPFAM" id="SSF53098">
    <property type="entry name" value="Ribonuclease H-like"/>
    <property type="match status" value="1"/>
</dbReference>
<evidence type="ECO:0000256" key="1">
    <source>
        <dbReference type="ARBA" id="ARBA00022679"/>
    </source>
</evidence>
<dbReference type="Pfam" id="PF17917">
    <property type="entry name" value="RT_RNaseH"/>
    <property type="match status" value="1"/>
</dbReference>
<evidence type="ECO:0000256" key="2">
    <source>
        <dbReference type="ARBA" id="ARBA00022695"/>
    </source>
</evidence>
<evidence type="ECO:0000313" key="10">
    <source>
        <dbReference type="Proteomes" id="UP000012065"/>
    </source>
</evidence>
<dbReference type="GO" id="GO:0003964">
    <property type="term" value="F:RNA-directed DNA polymerase activity"/>
    <property type="evidence" value="ECO:0007669"/>
    <property type="project" value="UniProtKB-KW"/>
</dbReference>
<comment type="caution">
    <text evidence="9">The sequence shown here is derived from an EMBL/GenBank/DDBJ whole genome shotgun (WGS) entry which is preliminary data.</text>
</comment>
<dbReference type="GO" id="GO:0004523">
    <property type="term" value="F:RNA-DNA hybrid ribonuclease activity"/>
    <property type="evidence" value="ECO:0007669"/>
    <property type="project" value="UniProtKB-EC"/>
</dbReference>
<protein>
    <submittedName>
        <fullName evidence="9">Rhizoctonia solani AG1-IB WGS project CAOJ00000000 data, isolate 7/3/14, contig 12302</fullName>
        <ecNumber evidence="9">3.1.26.4</ecNumber>
    </submittedName>
</protein>
<dbReference type="InterPro" id="IPR041588">
    <property type="entry name" value="Integrase_H2C2"/>
</dbReference>
<dbReference type="InterPro" id="IPR001584">
    <property type="entry name" value="Integrase_cat-core"/>
</dbReference>
<dbReference type="SUPFAM" id="SSF56672">
    <property type="entry name" value="DNA/RNA polymerases"/>
    <property type="match status" value="1"/>
</dbReference>
<keyword evidence="5 9" id="KW-0378">Hydrolase</keyword>
<evidence type="ECO:0000259" key="8">
    <source>
        <dbReference type="PROSITE" id="PS50994"/>
    </source>
</evidence>
<evidence type="ECO:0000256" key="4">
    <source>
        <dbReference type="ARBA" id="ARBA00022759"/>
    </source>
</evidence>
<reference evidence="9 10" key="1">
    <citation type="journal article" date="2013" name="J. Biotechnol.">
        <title>Establishment and interpretation of the genome sequence of the phytopathogenic fungus Rhizoctonia solani AG1-IB isolate 7/3/14.</title>
        <authorList>
            <person name="Wibberg D.W."/>
            <person name="Jelonek L.J."/>
            <person name="Rupp O.R."/>
            <person name="Hennig M.H."/>
            <person name="Eikmeyer F.E."/>
            <person name="Goesmann A.G."/>
            <person name="Hartmann A.H."/>
            <person name="Borriss R.B."/>
            <person name="Grosch R.G."/>
            <person name="Puehler A.P."/>
            <person name="Schlueter A.S."/>
        </authorList>
    </citation>
    <scope>NUCLEOTIDE SEQUENCE [LARGE SCALE GENOMIC DNA]</scope>
    <source>
        <strain evidence="10">AG1-IB / isolate 7/3/14</strain>
    </source>
</reference>
<keyword evidence="4" id="KW-0255">Endonuclease</keyword>
<evidence type="ECO:0000313" key="9">
    <source>
        <dbReference type="EMBL" id="CCO31558.1"/>
    </source>
</evidence>
<dbReference type="Pfam" id="PF00665">
    <property type="entry name" value="rve"/>
    <property type="match status" value="1"/>
</dbReference>
<feature type="domain" description="Integrase catalytic" evidence="8">
    <location>
        <begin position="161"/>
        <end position="321"/>
    </location>
</feature>
<accession>M5BV32</accession>
<dbReference type="EMBL" id="CAOJ01008397">
    <property type="protein sequence ID" value="CCO31558.1"/>
    <property type="molecule type" value="Genomic_DNA"/>
</dbReference>
<dbReference type="InterPro" id="IPR041373">
    <property type="entry name" value="RT_RNaseH"/>
</dbReference>
<sequence>MSASFSPAELNYDTHDKELLAIICAFEHWRIFLEGTEHPIKEALQDNPSLDTVIAAAADQDSMPHSLAAKFKDHTLQDGLLLYQGRIVVPDKPEIKQQLLSHFHDSLGSGHQGRARTLELISRHYYWPAMKFQVNCYGESCEICQRNKGHVQHFALKLLSVPAGPWEDVSYDFIVKLPKCRGNDSILVVVDCFSKMVHFIPCKEIVTAEDIARLFLEHVWKLHGTPKQAVLDRGPTFNSKFLRALYKALHIAPSYSTAYHPQSDGQTEIKNQWLESYLRPFINHRQSDWVEWLPFAVFAPNNAKSLEPTGSPAADDRAKQLADTIQEVQASIKWAQERYKQADTGKQPPEFASGDKVWLLASNITSQWPNKKLDQKQYGPFPVLERKGSHAYCLRSLRQ</sequence>
<keyword evidence="2" id="KW-0548">Nucleotidyltransferase</keyword>
<dbReference type="Pfam" id="PF17921">
    <property type="entry name" value="Integrase_H2C2"/>
    <property type="match status" value="1"/>
</dbReference>
<dbReference type="InterPro" id="IPR012337">
    <property type="entry name" value="RNaseH-like_sf"/>
</dbReference>
<keyword evidence="7" id="KW-0695">RNA-directed DNA polymerase</keyword>
<dbReference type="Gene3D" id="3.30.420.10">
    <property type="entry name" value="Ribonuclease H-like superfamily/Ribonuclease H"/>
    <property type="match status" value="1"/>
</dbReference>
<keyword evidence="3" id="KW-0540">Nuclease</keyword>
<dbReference type="InterPro" id="IPR043502">
    <property type="entry name" value="DNA/RNA_pol_sf"/>
</dbReference>
<name>M5BV32_THACB</name>
<keyword evidence="6" id="KW-0694">RNA-binding</keyword>
<dbReference type="AlphaFoldDB" id="M5BV32"/>
<gene>
    <name evidence="9" type="ORF">BN14_05603</name>
</gene>
<dbReference type="Proteomes" id="UP000012065">
    <property type="component" value="Unassembled WGS sequence"/>
</dbReference>
<evidence type="ECO:0000256" key="6">
    <source>
        <dbReference type="ARBA" id="ARBA00022884"/>
    </source>
</evidence>
<dbReference type="GO" id="GO:0015074">
    <property type="term" value="P:DNA integration"/>
    <property type="evidence" value="ECO:0007669"/>
    <property type="project" value="InterPro"/>
</dbReference>
<keyword evidence="1" id="KW-0808">Transferase</keyword>
<dbReference type="Gene3D" id="1.10.340.70">
    <property type="match status" value="1"/>
</dbReference>